<evidence type="ECO:0000256" key="1">
    <source>
        <dbReference type="ARBA" id="ARBA00022723"/>
    </source>
</evidence>
<evidence type="ECO:0000259" key="3">
    <source>
        <dbReference type="SMART" id="SM01007"/>
    </source>
</evidence>
<evidence type="ECO:0000313" key="5">
    <source>
        <dbReference type="Proteomes" id="UP000035548"/>
    </source>
</evidence>
<dbReference type="SMART" id="SM01007">
    <property type="entry name" value="Aldolase_II"/>
    <property type="match status" value="1"/>
</dbReference>
<dbReference type="SUPFAM" id="SSF53639">
    <property type="entry name" value="AraD/HMP-PK domain-like"/>
    <property type="match status" value="1"/>
</dbReference>
<dbReference type="GO" id="GO:0046872">
    <property type="term" value="F:metal ion binding"/>
    <property type="evidence" value="ECO:0007669"/>
    <property type="project" value="UniProtKB-KW"/>
</dbReference>
<dbReference type="Proteomes" id="UP000035548">
    <property type="component" value="Chromosome"/>
</dbReference>
<keyword evidence="2 4" id="KW-0456">Lyase</keyword>
<organism evidence="4 5">
    <name type="scientific">Corynebacterium uterequi</name>
    <dbReference type="NCBI Taxonomy" id="1072256"/>
    <lineage>
        <taxon>Bacteria</taxon>
        <taxon>Bacillati</taxon>
        <taxon>Actinomycetota</taxon>
        <taxon>Actinomycetes</taxon>
        <taxon>Mycobacteriales</taxon>
        <taxon>Corynebacteriaceae</taxon>
        <taxon>Corynebacterium</taxon>
    </lineage>
</organism>
<protein>
    <submittedName>
        <fullName evidence="4">L-fuculose 1-phosphate aldolase</fullName>
        <ecNumber evidence="4">4.1.2.17</ecNumber>
    </submittedName>
</protein>
<dbReference type="GO" id="GO:0008738">
    <property type="term" value="F:L-fuculose-phosphate aldolase activity"/>
    <property type="evidence" value="ECO:0007669"/>
    <property type="project" value="UniProtKB-EC"/>
</dbReference>
<dbReference type="Pfam" id="PF00596">
    <property type="entry name" value="Aldolase_II"/>
    <property type="match status" value="1"/>
</dbReference>
<dbReference type="STRING" id="1072256.CUTER_09885"/>
<proteinExistence type="predicted"/>
<reference evidence="5" key="2">
    <citation type="submission" date="2015-05" db="EMBL/GenBank/DDBJ databases">
        <title>Complete genome sequence of Corynebacterium uterequi DSM 45634, isolated from the uterus of a maiden mare.</title>
        <authorList>
            <person name="Ruckert C."/>
            <person name="Albersmeier A."/>
            <person name="Winkler A."/>
            <person name="Tauch A."/>
        </authorList>
    </citation>
    <scope>NUCLEOTIDE SEQUENCE [LARGE SCALE GENOMIC DNA]</scope>
    <source>
        <strain evidence="5">DSM 45634</strain>
    </source>
</reference>
<dbReference type="EC" id="4.1.2.17" evidence="4"/>
<accession>A0A0G3HGQ0</accession>
<keyword evidence="1" id="KW-0479">Metal-binding</keyword>
<keyword evidence="5" id="KW-1185">Reference proteome</keyword>
<dbReference type="KEGG" id="cut:CUTER_09885"/>
<sequence length="216" mass="23010">MLLAEERALIAEYCQHFASDGLVVGTAGNISIRVDDLVALTPTGLPYVGIRPEDICVVKMDTGELVEGDYQPTSEIHLHLQALETTGLNSVVHTHSTHATAVASMEGVTELPTIHYATAPMGGALPVTEYARYGSQLLADRVEEALRNHTGCLLGNHGSVAAGKDLAEAYTKALTIEWTAQVWLLARSAGTPRLLTSEQVADCRSAMATYGQPVKA</sequence>
<dbReference type="PATRIC" id="fig|1072256.5.peg.1948"/>
<evidence type="ECO:0000313" key="4">
    <source>
        <dbReference type="EMBL" id="AKK11945.1"/>
    </source>
</evidence>
<dbReference type="GO" id="GO:0019323">
    <property type="term" value="P:pentose catabolic process"/>
    <property type="evidence" value="ECO:0007669"/>
    <property type="project" value="TreeGrafter"/>
</dbReference>
<dbReference type="PANTHER" id="PTHR22789:SF0">
    <property type="entry name" value="3-OXO-TETRONATE 4-PHOSPHATE DECARBOXYLASE-RELATED"/>
    <property type="match status" value="1"/>
</dbReference>
<dbReference type="AlphaFoldDB" id="A0A0G3HGQ0"/>
<feature type="domain" description="Class II aldolase/adducin N-terminal" evidence="3">
    <location>
        <begin position="8"/>
        <end position="184"/>
    </location>
</feature>
<gene>
    <name evidence="4" type="ORF">CUTER_09885</name>
</gene>
<dbReference type="InterPro" id="IPR001303">
    <property type="entry name" value="Aldolase_II/adducin_N"/>
</dbReference>
<evidence type="ECO:0000256" key="2">
    <source>
        <dbReference type="ARBA" id="ARBA00023239"/>
    </source>
</evidence>
<dbReference type="PANTHER" id="PTHR22789">
    <property type="entry name" value="FUCULOSE PHOSPHATE ALDOLASE"/>
    <property type="match status" value="1"/>
</dbReference>
<reference evidence="4 5" key="1">
    <citation type="journal article" date="2015" name="Genome Announc.">
        <title>Virulence Factor Genes Detected in the Complete Genome Sequence of Corynebacterium uterequi DSM 45634, Isolated from the Uterus of a Maiden Mare.</title>
        <authorList>
            <person name="Ruckert C."/>
            <person name="Kriete M."/>
            <person name="Jaenicke S."/>
            <person name="Winkler A."/>
            <person name="Tauch A."/>
        </authorList>
    </citation>
    <scope>NUCLEOTIDE SEQUENCE [LARGE SCALE GENOMIC DNA]</scope>
    <source>
        <strain evidence="4 5">DSM 45634</strain>
    </source>
</reference>
<dbReference type="OrthoDB" id="9786287at2"/>
<dbReference type="InterPro" id="IPR050197">
    <property type="entry name" value="Aldolase_class_II_sugar_metab"/>
</dbReference>
<dbReference type="RefSeq" id="WP_047260256.1">
    <property type="nucleotide sequence ID" value="NZ_CP011546.1"/>
</dbReference>
<dbReference type="GO" id="GO:0005829">
    <property type="term" value="C:cytosol"/>
    <property type="evidence" value="ECO:0007669"/>
    <property type="project" value="TreeGrafter"/>
</dbReference>
<dbReference type="Gene3D" id="3.40.225.10">
    <property type="entry name" value="Class II aldolase/adducin N-terminal domain"/>
    <property type="match status" value="1"/>
</dbReference>
<dbReference type="EMBL" id="CP011546">
    <property type="protein sequence ID" value="AKK11945.1"/>
    <property type="molecule type" value="Genomic_DNA"/>
</dbReference>
<name>A0A0G3HGQ0_9CORY</name>
<dbReference type="InterPro" id="IPR036409">
    <property type="entry name" value="Aldolase_II/adducin_N_sf"/>
</dbReference>